<dbReference type="OrthoDB" id="197007at2"/>
<dbReference type="InterPro" id="IPR019554">
    <property type="entry name" value="Soluble_ligand-bd"/>
</dbReference>
<keyword evidence="1 2" id="KW-0732">Signal</keyword>
<dbReference type="SUPFAM" id="SSF142984">
    <property type="entry name" value="Nqo1 middle domain-like"/>
    <property type="match status" value="1"/>
</dbReference>
<evidence type="ECO:0000259" key="3">
    <source>
        <dbReference type="Pfam" id="PF02563"/>
    </source>
</evidence>
<dbReference type="RefSeq" id="WP_085892624.1">
    <property type="nucleotide sequence ID" value="NZ_FWFL01000005.1"/>
</dbReference>
<sequence>MKRVYVLLAALLFIPLTYTNAVAQERYTVKPGDVLRIEVLEDNTINRETLVLPDGQISVPLAGTVAAKGKTLSQIKADVASALAPNFANVPTVFVSLASLAVPRSSGRSTSAATSKVDVYVLGEVAKPGKVEVETGTTLLQVLAEIGGFSKFAAKKRIQLRRADSAGVEKVYSVNYQDILAGKTNIGMTVLAPGDVIIVPQRKLFE</sequence>
<gene>
    <name evidence="5" type="ORF">PEL8287_02432</name>
</gene>
<dbReference type="PANTHER" id="PTHR33619:SF3">
    <property type="entry name" value="POLYSACCHARIDE EXPORT PROTEIN GFCE-RELATED"/>
    <property type="match status" value="1"/>
</dbReference>
<dbReference type="AlphaFoldDB" id="A0A1Y5SWS2"/>
<feature type="domain" description="Polysaccharide export protein N-terminal" evidence="3">
    <location>
        <begin position="23"/>
        <end position="97"/>
    </location>
</feature>
<evidence type="ECO:0000256" key="1">
    <source>
        <dbReference type="ARBA" id="ARBA00022729"/>
    </source>
</evidence>
<dbReference type="EMBL" id="FWFL01000005">
    <property type="protein sequence ID" value="SLN46871.1"/>
    <property type="molecule type" value="Genomic_DNA"/>
</dbReference>
<organism evidence="5 6">
    <name type="scientific">Roseovarius litorisediminis</name>
    <dbReference type="NCBI Taxonomy" id="1312363"/>
    <lineage>
        <taxon>Bacteria</taxon>
        <taxon>Pseudomonadati</taxon>
        <taxon>Pseudomonadota</taxon>
        <taxon>Alphaproteobacteria</taxon>
        <taxon>Rhodobacterales</taxon>
        <taxon>Roseobacteraceae</taxon>
        <taxon>Roseovarius</taxon>
    </lineage>
</organism>
<evidence type="ECO:0000313" key="5">
    <source>
        <dbReference type="EMBL" id="SLN46871.1"/>
    </source>
</evidence>
<evidence type="ECO:0000313" key="6">
    <source>
        <dbReference type="Proteomes" id="UP000193827"/>
    </source>
</evidence>
<dbReference type="Pfam" id="PF02563">
    <property type="entry name" value="Poly_export"/>
    <property type="match status" value="1"/>
</dbReference>
<dbReference type="PANTHER" id="PTHR33619">
    <property type="entry name" value="POLYSACCHARIDE EXPORT PROTEIN GFCE-RELATED"/>
    <property type="match status" value="1"/>
</dbReference>
<dbReference type="GO" id="GO:0015159">
    <property type="term" value="F:polysaccharide transmembrane transporter activity"/>
    <property type="evidence" value="ECO:0007669"/>
    <property type="project" value="InterPro"/>
</dbReference>
<dbReference type="Gene3D" id="3.10.560.10">
    <property type="entry name" value="Outer membrane lipoprotein wza domain like"/>
    <property type="match status" value="1"/>
</dbReference>
<protein>
    <submittedName>
        <fullName evidence="5">Polysaccharide biosynthesis/export protein</fullName>
    </submittedName>
</protein>
<dbReference type="InterPro" id="IPR003715">
    <property type="entry name" value="Poly_export_N"/>
</dbReference>
<feature type="signal peptide" evidence="2">
    <location>
        <begin position="1"/>
        <end position="23"/>
    </location>
</feature>
<feature type="chain" id="PRO_5012848188" evidence="2">
    <location>
        <begin position="24"/>
        <end position="206"/>
    </location>
</feature>
<evidence type="ECO:0000259" key="4">
    <source>
        <dbReference type="Pfam" id="PF10531"/>
    </source>
</evidence>
<keyword evidence="6" id="KW-1185">Reference proteome</keyword>
<evidence type="ECO:0000256" key="2">
    <source>
        <dbReference type="SAM" id="SignalP"/>
    </source>
</evidence>
<name>A0A1Y5SWS2_9RHOB</name>
<dbReference type="Gene3D" id="3.30.1950.10">
    <property type="entry name" value="wza like domain"/>
    <property type="match status" value="1"/>
</dbReference>
<dbReference type="Pfam" id="PF10531">
    <property type="entry name" value="SLBB"/>
    <property type="match status" value="1"/>
</dbReference>
<dbReference type="InterPro" id="IPR049712">
    <property type="entry name" value="Poly_export"/>
</dbReference>
<dbReference type="Proteomes" id="UP000193827">
    <property type="component" value="Unassembled WGS sequence"/>
</dbReference>
<proteinExistence type="predicted"/>
<feature type="domain" description="Soluble ligand binding" evidence="4">
    <location>
        <begin position="119"/>
        <end position="165"/>
    </location>
</feature>
<reference evidence="5 6" key="1">
    <citation type="submission" date="2017-03" db="EMBL/GenBank/DDBJ databases">
        <authorList>
            <person name="Afonso C.L."/>
            <person name="Miller P.J."/>
            <person name="Scott M.A."/>
            <person name="Spackman E."/>
            <person name="Goraichik I."/>
            <person name="Dimitrov K.M."/>
            <person name="Suarez D.L."/>
            <person name="Swayne D.E."/>
        </authorList>
    </citation>
    <scope>NUCLEOTIDE SEQUENCE [LARGE SCALE GENOMIC DNA]</scope>
    <source>
        <strain evidence="5 6">CECT 8287</strain>
    </source>
</reference>
<accession>A0A1Y5SWS2</accession>